<dbReference type="SUPFAM" id="SSF54593">
    <property type="entry name" value="Glyoxalase/Bleomycin resistance protein/Dihydroxybiphenyl dioxygenase"/>
    <property type="match status" value="1"/>
</dbReference>
<dbReference type="Pfam" id="PF00903">
    <property type="entry name" value="Glyoxalase"/>
    <property type="match status" value="1"/>
</dbReference>
<name>A0A2M8PH08_9CHLR</name>
<dbReference type="CDD" id="cd06587">
    <property type="entry name" value="VOC"/>
    <property type="match status" value="1"/>
</dbReference>
<dbReference type="EMBL" id="PGTL01000006">
    <property type="protein sequence ID" value="PJF42965.1"/>
    <property type="molecule type" value="Genomic_DNA"/>
</dbReference>
<proteinExistence type="predicted"/>
<dbReference type="AlphaFoldDB" id="A0A2M8PH08"/>
<reference evidence="4 5" key="1">
    <citation type="submission" date="2017-11" db="EMBL/GenBank/DDBJ databases">
        <title>Evolution of Phototrophy in the Chloroflexi Phylum Driven by Horizontal Gene Transfer.</title>
        <authorList>
            <person name="Ward L.M."/>
            <person name="Hemp J."/>
            <person name="Shih P.M."/>
            <person name="Mcglynn S.E."/>
            <person name="Fischer W."/>
        </authorList>
    </citation>
    <scope>NUCLEOTIDE SEQUENCE [LARGE SCALE GENOMIC DNA]</scope>
    <source>
        <strain evidence="3">CP1_1M</strain>
        <strain evidence="2">JP3_13</strain>
    </source>
</reference>
<dbReference type="Proteomes" id="UP000228947">
    <property type="component" value="Unassembled WGS sequence"/>
</dbReference>
<accession>A0A2M8PH08</accession>
<organism evidence="2 5">
    <name type="scientific">Candidatus Thermofonsia Clade 1 bacterium</name>
    <dbReference type="NCBI Taxonomy" id="2364210"/>
    <lineage>
        <taxon>Bacteria</taxon>
        <taxon>Bacillati</taxon>
        <taxon>Chloroflexota</taxon>
        <taxon>Candidatus Thermofontia</taxon>
        <taxon>Candidatus Thermofonsia Clade 1</taxon>
    </lineage>
</organism>
<dbReference type="PANTHER" id="PTHR36503:SF3">
    <property type="entry name" value="BLR0126 PROTEIN"/>
    <property type="match status" value="1"/>
</dbReference>
<protein>
    <submittedName>
        <fullName evidence="2">Glyoxalase</fullName>
    </submittedName>
</protein>
<dbReference type="EMBL" id="PGTM01000028">
    <property type="protein sequence ID" value="PJF36840.1"/>
    <property type="molecule type" value="Genomic_DNA"/>
</dbReference>
<dbReference type="Proteomes" id="UP000229681">
    <property type="component" value="Unassembled WGS sequence"/>
</dbReference>
<gene>
    <name evidence="2" type="ORF">CUN49_03355</name>
    <name evidence="3" type="ORF">CUN50_02260</name>
</gene>
<evidence type="ECO:0000313" key="3">
    <source>
        <dbReference type="EMBL" id="PJF42965.1"/>
    </source>
</evidence>
<dbReference type="InterPro" id="IPR029068">
    <property type="entry name" value="Glyas_Bleomycin-R_OHBP_Dase"/>
</dbReference>
<dbReference type="InterPro" id="IPR004360">
    <property type="entry name" value="Glyas_Fos-R_dOase_dom"/>
</dbReference>
<dbReference type="PANTHER" id="PTHR36503">
    <property type="entry name" value="BLR2520 PROTEIN"/>
    <property type="match status" value="1"/>
</dbReference>
<feature type="domain" description="VOC" evidence="1">
    <location>
        <begin position="6"/>
        <end position="120"/>
    </location>
</feature>
<dbReference type="InterPro" id="IPR037523">
    <property type="entry name" value="VOC_core"/>
</dbReference>
<sequence length="131" mass="14705">MNRPALAEQITFLYVPNLEAAAHFYGELLGLPLALDQGTCRIYRVAQQSYIGLCQRPGVDDSPKHGIIITLVSHEVDAWHAYLSAQGIHFEQPPQHNATYGIYHCFLRDPAGYLVEIQRFLAAAWDQSVQP</sequence>
<dbReference type="PROSITE" id="PS51819">
    <property type="entry name" value="VOC"/>
    <property type="match status" value="1"/>
</dbReference>
<dbReference type="Gene3D" id="3.10.180.10">
    <property type="entry name" value="2,3-Dihydroxybiphenyl 1,2-Dioxygenase, domain 1"/>
    <property type="match status" value="1"/>
</dbReference>
<comment type="caution">
    <text evidence="2">The sequence shown here is derived from an EMBL/GenBank/DDBJ whole genome shotgun (WGS) entry which is preliminary data.</text>
</comment>
<evidence type="ECO:0000313" key="2">
    <source>
        <dbReference type="EMBL" id="PJF36840.1"/>
    </source>
</evidence>
<evidence type="ECO:0000259" key="1">
    <source>
        <dbReference type="PROSITE" id="PS51819"/>
    </source>
</evidence>
<evidence type="ECO:0000313" key="4">
    <source>
        <dbReference type="Proteomes" id="UP000228947"/>
    </source>
</evidence>
<evidence type="ECO:0000313" key="5">
    <source>
        <dbReference type="Proteomes" id="UP000229681"/>
    </source>
</evidence>